<name>A0A3B0VX60_9ZZZZ</name>
<dbReference type="EMBL" id="UOEW01000308">
    <property type="protein sequence ID" value="VAW41499.1"/>
    <property type="molecule type" value="Genomic_DNA"/>
</dbReference>
<reference evidence="1" key="1">
    <citation type="submission" date="2018-06" db="EMBL/GenBank/DDBJ databases">
        <authorList>
            <person name="Zhirakovskaya E."/>
        </authorList>
    </citation>
    <scope>NUCLEOTIDE SEQUENCE</scope>
</reference>
<protein>
    <submittedName>
        <fullName evidence="1">Uncharacterized protein</fullName>
    </submittedName>
</protein>
<proteinExistence type="predicted"/>
<evidence type="ECO:0000313" key="1">
    <source>
        <dbReference type="EMBL" id="VAW41499.1"/>
    </source>
</evidence>
<sequence>KGKKSDLLNIGFGENEIPYSLTAYCDLIDVTGRAIIVGKQGLIPEDLPSILQRLNLNEVTWLDELNQFNSNGQTAVGTVQQLKDFCHSVNKQWRTGIQLEPALE</sequence>
<organism evidence="1">
    <name type="scientific">hydrothermal vent metagenome</name>
    <dbReference type="NCBI Taxonomy" id="652676"/>
    <lineage>
        <taxon>unclassified sequences</taxon>
        <taxon>metagenomes</taxon>
        <taxon>ecological metagenomes</taxon>
    </lineage>
</organism>
<feature type="non-terminal residue" evidence="1">
    <location>
        <position position="1"/>
    </location>
</feature>
<accession>A0A3B0VX60</accession>
<gene>
    <name evidence="1" type="ORF">MNBD_GAMMA01-167</name>
</gene>
<dbReference type="AlphaFoldDB" id="A0A3B0VX60"/>